<feature type="compositionally biased region" description="Polar residues" evidence="14">
    <location>
        <begin position="583"/>
        <end position="617"/>
    </location>
</feature>
<evidence type="ECO:0000256" key="12">
    <source>
        <dbReference type="ARBA" id="ARBA00023242"/>
    </source>
</evidence>
<evidence type="ECO:0000256" key="4">
    <source>
        <dbReference type="ARBA" id="ARBA00022490"/>
    </source>
</evidence>
<feature type="compositionally biased region" description="Low complexity" evidence="14">
    <location>
        <begin position="570"/>
        <end position="582"/>
    </location>
</feature>
<dbReference type="PROSITE" id="PS50157">
    <property type="entry name" value="ZINC_FINGER_C2H2_2"/>
    <property type="match status" value="3"/>
</dbReference>
<organism evidence="16 17">
    <name type="scientific">Trichinella nativa</name>
    <dbReference type="NCBI Taxonomy" id="6335"/>
    <lineage>
        <taxon>Eukaryota</taxon>
        <taxon>Metazoa</taxon>
        <taxon>Ecdysozoa</taxon>
        <taxon>Nematoda</taxon>
        <taxon>Enoplea</taxon>
        <taxon>Dorylaimia</taxon>
        <taxon>Trichinellida</taxon>
        <taxon>Trichinellidae</taxon>
        <taxon>Trichinella</taxon>
    </lineage>
</organism>
<dbReference type="Gene3D" id="3.30.160.60">
    <property type="entry name" value="Classic Zinc Finger"/>
    <property type="match status" value="3"/>
</dbReference>
<name>A0A0V1L5R6_9BILA</name>
<comment type="similarity">
    <text evidence="3">Belongs to the EGR C2H2-type zinc-finger protein family.</text>
</comment>
<dbReference type="GO" id="GO:0000981">
    <property type="term" value="F:DNA-binding transcription factor activity, RNA polymerase II-specific"/>
    <property type="evidence" value="ECO:0007669"/>
    <property type="project" value="TreeGrafter"/>
</dbReference>
<keyword evidence="17" id="KW-1185">Reference proteome</keyword>
<gene>
    <name evidence="16" type="primary">egr1</name>
    <name evidence="16" type="ORF">T02_3098</name>
</gene>
<evidence type="ECO:0000256" key="10">
    <source>
        <dbReference type="ARBA" id="ARBA00023125"/>
    </source>
</evidence>
<keyword evidence="11" id="KW-0804">Transcription</keyword>
<feature type="compositionally biased region" description="Polar residues" evidence="14">
    <location>
        <begin position="14"/>
        <end position="26"/>
    </location>
</feature>
<dbReference type="InterPro" id="IPR013087">
    <property type="entry name" value="Znf_C2H2_type"/>
</dbReference>
<evidence type="ECO:0000256" key="9">
    <source>
        <dbReference type="ARBA" id="ARBA00023015"/>
    </source>
</evidence>
<evidence type="ECO:0000313" key="16">
    <source>
        <dbReference type="EMBL" id="KRZ54874.1"/>
    </source>
</evidence>
<dbReference type="PROSITE" id="PS00028">
    <property type="entry name" value="ZINC_FINGER_C2H2_1"/>
    <property type="match status" value="3"/>
</dbReference>
<dbReference type="FunFam" id="3.30.160.60:FF:000092">
    <property type="entry name" value="Early growth response protein 3"/>
    <property type="match status" value="1"/>
</dbReference>
<dbReference type="SUPFAM" id="SSF57667">
    <property type="entry name" value="beta-beta-alpha zinc fingers"/>
    <property type="match status" value="2"/>
</dbReference>
<comment type="subcellular location">
    <subcellularLocation>
        <location evidence="2">Cytoplasm</location>
    </subcellularLocation>
    <subcellularLocation>
        <location evidence="1">Nucleus</location>
    </subcellularLocation>
</comment>
<proteinExistence type="inferred from homology"/>
<dbReference type="PANTHER" id="PTHR23235:SF60">
    <property type="entry name" value="STRIPE, ISOFORM D"/>
    <property type="match status" value="1"/>
</dbReference>
<evidence type="ECO:0000256" key="6">
    <source>
        <dbReference type="ARBA" id="ARBA00022737"/>
    </source>
</evidence>
<evidence type="ECO:0000256" key="1">
    <source>
        <dbReference type="ARBA" id="ARBA00004123"/>
    </source>
</evidence>
<keyword evidence="10" id="KW-0238">DNA-binding</keyword>
<keyword evidence="7 13" id="KW-0863">Zinc-finger</keyword>
<evidence type="ECO:0000313" key="17">
    <source>
        <dbReference type="Proteomes" id="UP000054721"/>
    </source>
</evidence>
<dbReference type="GO" id="GO:0008270">
    <property type="term" value="F:zinc ion binding"/>
    <property type="evidence" value="ECO:0007669"/>
    <property type="project" value="UniProtKB-KW"/>
</dbReference>
<keyword evidence="9" id="KW-0805">Transcription regulation</keyword>
<feature type="domain" description="C2H2-type" evidence="15">
    <location>
        <begin position="659"/>
        <end position="686"/>
    </location>
</feature>
<sequence length="828" mass="87281">MDEKERKIRPTPAVSATESSFQSPTPDTVDASFKLCTPITTLAPIKVEDALHTPSVTISPSDQQSFFPNFPDTELLSPAITAGKQNRVLKLIHRLAERRRERERELDARELPTTNRYYTATIAWASVDNWSFCRTCAVDGSVGVGVSSDHSRIEGSMYVHHPQAINTTTTTTITTTTTTTTTNTTTIATIAARQDDNNIIIMSLYDFNESDLFFDSSSGSHPLSTTFPCQTANVDDKQWFQCNVDYSAVENCANAEPVFSASSSSTGDSCSSKAVAVSMVPKGITTVAPTVSCSGSSCSTMSNSLSPGLSTAAGMFQFPVPSAAQHLFDLLAQRANLPHLQVTKTPTTPGTTLEDVVIVVDDGRAKFCTQFDSSSQTATAAVAAAAAAAAAAGQGSAPGKGQGMLPRPNASSSFGFSVASTSDLVKPCRQATPDVALTSGILSSKIQLYAEVKAETPIAAAAAAHSPDTAAASWQMSGAYAYTARAGVVGAGPSPPSLTSPPNASSMFASAAQYITRKGNSSVDGSEPSLASGLLGAQLTTGYNCPNAAPNVCRAAPACSPSGMPIPLYTTNTSSSGGSSSNANQKMRQANAPTNSSCPIVDNSTGNVVAAGQSTASKPGKTPHHERPYKCPMESCDRRFSRSDELTRHVRIHTGQKPFQCRICLRAFSRSDHLTTHIRTHTGEKPFVCEVCGRRFARSDERKRHGKVHLKQKVRRPGTLGAVIAGRLQVDLGVGSSASDEIMLANSSEPTTASGQVTTTMTTTLTVTRTTTVATTTTTTTTTINNNNNNNNTENMVVNLNANRSDFIMQQHTATATVSPGDLSSTMK</sequence>
<dbReference type="EMBL" id="JYDW01000127">
    <property type="protein sequence ID" value="KRZ54874.1"/>
    <property type="molecule type" value="Genomic_DNA"/>
</dbReference>
<dbReference type="AlphaFoldDB" id="A0A0V1L5R6"/>
<keyword evidence="6" id="KW-0677">Repeat</keyword>
<keyword evidence="8" id="KW-0862">Zinc</keyword>
<reference evidence="16 17" key="1">
    <citation type="submission" date="2015-05" db="EMBL/GenBank/DDBJ databases">
        <title>Evolution of Trichinella species and genotypes.</title>
        <authorList>
            <person name="Korhonen P.K."/>
            <person name="Edoardo P."/>
            <person name="Giuseppe L.R."/>
            <person name="Gasser R.B."/>
        </authorList>
    </citation>
    <scope>NUCLEOTIDE SEQUENCE [LARGE SCALE GENOMIC DNA]</scope>
    <source>
        <strain evidence="16">ISS10</strain>
    </source>
</reference>
<dbReference type="OrthoDB" id="10018191at2759"/>
<feature type="compositionally biased region" description="Basic and acidic residues" evidence="14">
    <location>
        <begin position="623"/>
        <end position="632"/>
    </location>
</feature>
<dbReference type="PANTHER" id="PTHR23235">
    <property type="entry name" value="KRUEPPEL-LIKE TRANSCRIPTION FACTOR"/>
    <property type="match status" value="1"/>
</dbReference>
<evidence type="ECO:0000256" key="5">
    <source>
        <dbReference type="ARBA" id="ARBA00022723"/>
    </source>
</evidence>
<dbReference type="Pfam" id="PF00096">
    <property type="entry name" value="zf-C2H2"/>
    <property type="match status" value="3"/>
</dbReference>
<dbReference type="GO" id="GO:0005737">
    <property type="term" value="C:cytoplasm"/>
    <property type="evidence" value="ECO:0007669"/>
    <property type="project" value="UniProtKB-SubCell"/>
</dbReference>
<dbReference type="InterPro" id="IPR036236">
    <property type="entry name" value="Znf_C2H2_sf"/>
</dbReference>
<evidence type="ECO:0000256" key="7">
    <source>
        <dbReference type="ARBA" id="ARBA00022771"/>
    </source>
</evidence>
<accession>A0A0V1L5R6</accession>
<keyword evidence="5" id="KW-0479">Metal-binding</keyword>
<evidence type="ECO:0000256" key="13">
    <source>
        <dbReference type="PROSITE-ProRule" id="PRU00042"/>
    </source>
</evidence>
<evidence type="ECO:0000259" key="15">
    <source>
        <dbReference type="PROSITE" id="PS50157"/>
    </source>
</evidence>
<evidence type="ECO:0000256" key="11">
    <source>
        <dbReference type="ARBA" id="ARBA00023163"/>
    </source>
</evidence>
<evidence type="ECO:0000256" key="14">
    <source>
        <dbReference type="SAM" id="MobiDB-lite"/>
    </source>
</evidence>
<protein>
    <submittedName>
        <fullName evidence="16">Early growth response protein 1</fullName>
    </submittedName>
</protein>
<comment type="caution">
    <text evidence="16">The sequence shown here is derived from an EMBL/GenBank/DDBJ whole genome shotgun (WGS) entry which is preliminary data.</text>
</comment>
<dbReference type="SMART" id="SM00355">
    <property type="entry name" value="ZnF_C2H2"/>
    <property type="match status" value="3"/>
</dbReference>
<evidence type="ECO:0000256" key="3">
    <source>
        <dbReference type="ARBA" id="ARBA00005682"/>
    </source>
</evidence>
<evidence type="ECO:0000256" key="2">
    <source>
        <dbReference type="ARBA" id="ARBA00004496"/>
    </source>
</evidence>
<feature type="region of interest" description="Disordered" evidence="14">
    <location>
        <begin position="570"/>
        <end position="632"/>
    </location>
</feature>
<dbReference type="Proteomes" id="UP000054721">
    <property type="component" value="Unassembled WGS sequence"/>
</dbReference>
<feature type="domain" description="C2H2-type" evidence="15">
    <location>
        <begin position="687"/>
        <end position="714"/>
    </location>
</feature>
<dbReference type="GO" id="GO:0005634">
    <property type="term" value="C:nucleus"/>
    <property type="evidence" value="ECO:0007669"/>
    <property type="project" value="UniProtKB-SubCell"/>
</dbReference>
<keyword evidence="12" id="KW-0539">Nucleus</keyword>
<evidence type="ECO:0000256" key="8">
    <source>
        <dbReference type="ARBA" id="ARBA00022833"/>
    </source>
</evidence>
<dbReference type="STRING" id="6335.A0A0V1L5R6"/>
<feature type="region of interest" description="Disordered" evidence="14">
    <location>
        <begin position="1"/>
        <end position="28"/>
    </location>
</feature>
<keyword evidence="4" id="KW-0963">Cytoplasm</keyword>
<feature type="domain" description="C2H2-type" evidence="15">
    <location>
        <begin position="629"/>
        <end position="658"/>
    </location>
</feature>
<dbReference type="GO" id="GO:0000978">
    <property type="term" value="F:RNA polymerase II cis-regulatory region sequence-specific DNA binding"/>
    <property type="evidence" value="ECO:0007669"/>
    <property type="project" value="TreeGrafter"/>
</dbReference>